<keyword evidence="6" id="KW-1185">Reference proteome</keyword>
<dbReference type="InterPro" id="IPR041522">
    <property type="entry name" value="CdaR_GGDEF"/>
</dbReference>
<dbReference type="Proteomes" id="UP001500266">
    <property type="component" value="Unassembled WGS sequence"/>
</dbReference>
<evidence type="ECO:0000256" key="1">
    <source>
        <dbReference type="ARBA" id="ARBA00006754"/>
    </source>
</evidence>
<feature type="domain" description="RsbT co-antagonist protein RsbRD N-terminal" evidence="3">
    <location>
        <begin position="25"/>
        <end position="162"/>
    </location>
</feature>
<dbReference type="InterPro" id="IPR051448">
    <property type="entry name" value="CdaR-like_regulators"/>
</dbReference>
<accession>A0ABP7Z3J5</accession>
<evidence type="ECO:0000313" key="5">
    <source>
        <dbReference type="EMBL" id="GAA4146185.1"/>
    </source>
</evidence>
<proteinExistence type="inferred from homology"/>
<sequence length="419" mass="44453">MVAPAGAHAHTVIQEAVSELAGRLPELADRLVARLREGADPEERRLFDAPGFRAAAQAGLGAALQAVASVGRDRSDLRLARRVGRRYAERRIPLETALRAYRLAGALLWEGIADVIAERHPEDVALLVAGAHRTLAMIDQLSTSVTDSYHRAQRGLRDTDLEQAHRTLDALLDGRTPDPRRVARAAARLGLPESGRYVVVAVPSTAVPATGAVWRVRDEVGLGVLPLTTEDLGEVAARLGPLVRGPAGIGLPVDGPAALGAARRSAELALRCAEAEARAGDRPPVVRLDQRLPAALVAAQPELAGQVRQVVLGPLLALERGERETLLETVAVWLACGGSTARAARRLFCHRNTVLARIRRVERLTGRRLGHPREAAEVVLALEAVRLARAAEASGGPGGAPEGQSLPAANWAAWSALLP</sequence>
<dbReference type="InterPro" id="IPR042070">
    <property type="entry name" value="PucR_C-HTH_sf"/>
</dbReference>
<feature type="domain" description="CdaR GGDEF-like" evidence="4">
    <location>
        <begin position="174"/>
        <end position="271"/>
    </location>
</feature>
<dbReference type="Pfam" id="PF13556">
    <property type="entry name" value="HTH_30"/>
    <property type="match status" value="1"/>
</dbReference>
<evidence type="ECO:0000313" key="6">
    <source>
        <dbReference type="Proteomes" id="UP001500266"/>
    </source>
</evidence>
<reference evidence="6" key="1">
    <citation type="journal article" date="2019" name="Int. J. Syst. Evol. Microbiol.">
        <title>The Global Catalogue of Microorganisms (GCM) 10K type strain sequencing project: providing services to taxonomists for standard genome sequencing and annotation.</title>
        <authorList>
            <consortium name="The Broad Institute Genomics Platform"/>
            <consortium name="The Broad Institute Genome Sequencing Center for Infectious Disease"/>
            <person name="Wu L."/>
            <person name="Ma J."/>
        </authorList>
    </citation>
    <scope>NUCLEOTIDE SEQUENCE [LARGE SCALE GENOMIC DNA]</scope>
    <source>
        <strain evidence="6">JCM 17316</strain>
    </source>
</reference>
<evidence type="ECO:0000259" key="3">
    <source>
        <dbReference type="Pfam" id="PF14361"/>
    </source>
</evidence>
<comment type="similarity">
    <text evidence="1">Belongs to the CdaR family.</text>
</comment>
<dbReference type="InterPro" id="IPR025736">
    <property type="entry name" value="PucR_C-HTH_dom"/>
</dbReference>
<dbReference type="EMBL" id="BAABDO010000060">
    <property type="protein sequence ID" value="GAA4146185.1"/>
    <property type="molecule type" value="Genomic_DNA"/>
</dbReference>
<dbReference type="Pfam" id="PF14361">
    <property type="entry name" value="RsbRD_N"/>
    <property type="match status" value="1"/>
</dbReference>
<dbReference type="Gene3D" id="1.10.10.2840">
    <property type="entry name" value="PucR C-terminal helix-turn-helix domain"/>
    <property type="match status" value="1"/>
</dbReference>
<organism evidence="5 6">
    <name type="scientific">Actinomadura keratinilytica</name>
    <dbReference type="NCBI Taxonomy" id="547461"/>
    <lineage>
        <taxon>Bacteria</taxon>
        <taxon>Bacillati</taxon>
        <taxon>Actinomycetota</taxon>
        <taxon>Actinomycetes</taxon>
        <taxon>Streptosporangiales</taxon>
        <taxon>Thermomonosporaceae</taxon>
        <taxon>Actinomadura</taxon>
    </lineage>
</organism>
<feature type="domain" description="PucR C-terminal helix-turn-helix" evidence="2">
    <location>
        <begin position="326"/>
        <end position="384"/>
    </location>
</feature>
<name>A0ABP7Z3J5_9ACTN</name>
<evidence type="ECO:0000259" key="2">
    <source>
        <dbReference type="Pfam" id="PF13556"/>
    </source>
</evidence>
<dbReference type="PANTHER" id="PTHR33744:SF1">
    <property type="entry name" value="DNA-BINDING TRANSCRIPTIONAL ACTIVATOR ADER"/>
    <property type="match status" value="1"/>
</dbReference>
<gene>
    <name evidence="5" type="ORF">GCM10022416_38500</name>
</gene>
<comment type="caution">
    <text evidence="5">The sequence shown here is derived from an EMBL/GenBank/DDBJ whole genome shotgun (WGS) entry which is preliminary data.</text>
</comment>
<dbReference type="Pfam" id="PF17853">
    <property type="entry name" value="GGDEF_2"/>
    <property type="match status" value="1"/>
</dbReference>
<protein>
    <submittedName>
        <fullName evidence="5">Helix-turn-helix domain-containing protein</fullName>
    </submittedName>
</protein>
<dbReference type="PANTHER" id="PTHR33744">
    <property type="entry name" value="CARBOHYDRATE DIACID REGULATOR"/>
    <property type="match status" value="1"/>
</dbReference>
<dbReference type="InterPro" id="IPR025751">
    <property type="entry name" value="RsbRD_N_dom"/>
</dbReference>
<evidence type="ECO:0000259" key="4">
    <source>
        <dbReference type="Pfam" id="PF17853"/>
    </source>
</evidence>